<dbReference type="InterPro" id="IPR011050">
    <property type="entry name" value="Pectin_lyase_fold/virulence"/>
</dbReference>
<dbReference type="PROSITE" id="PS50818">
    <property type="entry name" value="INTEIN_C_TER"/>
    <property type="match status" value="1"/>
</dbReference>
<name>A0ABQ9WYH1_9EUKA</name>
<dbReference type="Proteomes" id="UP001281761">
    <property type="component" value="Unassembled WGS sequence"/>
</dbReference>
<comment type="caution">
    <text evidence="1">The sequence shown here is derived from an EMBL/GenBank/DDBJ whole genome shotgun (WGS) entry which is preliminary data.</text>
</comment>
<dbReference type="SUPFAM" id="SSF51126">
    <property type="entry name" value="Pectin lyase-like"/>
    <property type="match status" value="1"/>
</dbReference>
<dbReference type="EMBL" id="JARBJD010000293">
    <property type="protein sequence ID" value="KAK2944570.1"/>
    <property type="molecule type" value="Genomic_DNA"/>
</dbReference>
<proteinExistence type="predicted"/>
<evidence type="ECO:0000313" key="2">
    <source>
        <dbReference type="Proteomes" id="UP001281761"/>
    </source>
</evidence>
<dbReference type="InterPro" id="IPR030934">
    <property type="entry name" value="Intein_C"/>
</dbReference>
<sequence length="556" mass="62143">MLRDLLFIVLVMTQSGGKIQIVRSHRGFALFTVKEKHDQAITLFSMDKTHNKTEKFSMSLRIHDRSFIQSCIFNVTATGCKLSNSALKNIVLSEKSTLFFDSIPTLTSCTFENVSVTSEKNPFLLNYFQNADNLIEHSLFNKCNVSHGSLIHVCAFVNLTVKHSSFCENEGSESGCIFLLTSESNDKTITIEDSYFRNNRHRHYTFDTAFEFGNDITSTNIFTLACVDTRFASIDPQIVVNNKPIETKENITELYLDPIGNDSIGCGTNTSYLCKTFSMAMTLQGNTTNRFFLRPSGLFCEKGVECIKKTMTILGQKHATLELSNEASSFIVRNESFLTVKQVIFHIDKLPHGHFFTCLDSTLIIDDTDYTICFNEVASDISRALTVSLFVATRSQLNITDMRFTGSDSLVISAPLVSLQNSSSDIQIDFWKVTVSEDVSLLNSNVFANNSVLIHNCSLRESEVSRNSSFFSSTVGSNGSLKVVNCSFHSLTSSDDETYHLITLNVTSHETNVNVRNNDYSSLAHANENGTIVSVSFSDSQNHSEWLRQSFPAPYP</sequence>
<keyword evidence="2" id="KW-1185">Reference proteome</keyword>
<protein>
    <submittedName>
        <fullName evidence="1">Uncharacterized protein</fullName>
    </submittedName>
</protein>
<reference evidence="1 2" key="1">
    <citation type="journal article" date="2022" name="bioRxiv">
        <title>Genomics of Preaxostyla Flagellates Illuminates Evolutionary Transitions and the Path Towards Mitochondrial Loss.</title>
        <authorList>
            <person name="Novak L.V.F."/>
            <person name="Treitli S.C."/>
            <person name="Pyrih J."/>
            <person name="Halakuc P."/>
            <person name="Pipaliya S.V."/>
            <person name="Vacek V."/>
            <person name="Brzon O."/>
            <person name="Soukal P."/>
            <person name="Eme L."/>
            <person name="Dacks J.B."/>
            <person name="Karnkowska A."/>
            <person name="Elias M."/>
            <person name="Hampl V."/>
        </authorList>
    </citation>
    <scope>NUCLEOTIDE SEQUENCE [LARGE SCALE GENOMIC DNA]</scope>
    <source>
        <strain evidence="1">NAU3</strain>
        <tissue evidence="1">Gut</tissue>
    </source>
</reference>
<organism evidence="1 2">
    <name type="scientific">Blattamonas nauphoetae</name>
    <dbReference type="NCBI Taxonomy" id="2049346"/>
    <lineage>
        <taxon>Eukaryota</taxon>
        <taxon>Metamonada</taxon>
        <taxon>Preaxostyla</taxon>
        <taxon>Oxymonadida</taxon>
        <taxon>Blattamonas</taxon>
    </lineage>
</organism>
<accession>A0ABQ9WYH1</accession>
<gene>
    <name evidence="1" type="ORF">BLNAU_20524</name>
</gene>
<evidence type="ECO:0000313" key="1">
    <source>
        <dbReference type="EMBL" id="KAK2944570.1"/>
    </source>
</evidence>